<reference evidence="7" key="2">
    <citation type="journal article" date="2016" name="Sci. Rep.">
        <title>Dictyocaulus viviparus genome, variome and transcriptome elucidate lungworm biology and support future intervention.</title>
        <authorList>
            <person name="McNulty S.N."/>
            <person name="Strube C."/>
            <person name="Rosa B.A."/>
            <person name="Martin J.C."/>
            <person name="Tyagi R."/>
            <person name="Choi Y.J."/>
            <person name="Wang Q."/>
            <person name="Hallsworth Pepin K."/>
            <person name="Zhang X."/>
            <person name="Ozersky P."/>
            <person name="Wilson R.K."/>
            <person name="Sternberg P.W."/>
            <person name="Gasser R.B."/>
            <person name="Mitreva M."/>
        </authorList>
    </citation>
    <scope>NUCLEOTIDE SEQUENCE [LARGE SCALE GENOMIC DNA]</scope>
    <source>
        <strain evidence="7">HannoverDv2000</strain>
    </source>
</reference>
<dbReference type="EMBL" id="KN716256">
    <property type="protein sequence ID" value="KJH48775.1"/>
    <property type="molecule type" value="Genomic_DNA"/>
</dbReference>
<reference evidence="6 7" key="1">
    <citation type="submission" date="2013-11" db="EMBL/GenBank/DDBJ databases">
        <title>Draft genome of the bovine lungworm Dictyocaulus viviparus.</title>
        <authorList>
            <person name="Mitreva M."/>
        </authorList>
    </citation>
    <scope>NUCLEOTIDE SEQUENCE [LARGE SCALE GENOMIC DNA]</scope>
    <source>
        <strain evidence="6 7">HannoverDv2000</strain>
    </source>
</reference>
<dbReference type="InterPro" id="IPR019408">
    <property type="entry name" value="7TM_GPCR_serpentine_rcpt_Srab"/>
</dbReference>
<evidence type="ECO:0000256" key="1">
    <source>
        <dbReference type="ARBA" id="ARBA00004141"/>
    </source>
</evidence>
<feature type="transmembrane region" description="Helical" evidence="5">
    <location>
        <begin position="30"/>
        <end position="51"/>
    </location>
</feature>
<feature type="transmembrane region" description="Helical" evidence="5">
    <location>
        <begin position="213"/>
        <end position="235"/>
    </location>
</feature>
<keyword evidence="6" id="KW-0675">Receptor</keyword>
<dbReference type="PANTHER" id="PTHR46561">
    <property type="entry name" value="SERPENTINE RECEPTOR, CLASS AB (CLASS A-LIKE)-RELATED"/>
    <property type="match status" value="1"/>
</dbReference>
<keyword evidence="7" id="KW-1185">Reference proteome</keyword>
<feature type="transmembrane region" description="Helical" evidence="5">
    <location>
        <begin position="118"/>
        <end position="138"/>
    </location>
</feature>
<proteinExistence type="predicted"/>
<dbReference type="Proteomes" id="UP000053766">
    <property type="component" value="Unassembled WGS sequence"/>
</dbReference>
<evidence type="ECO:0000256" key="4">
    <source>
        <dbReference type="ARBA" id="ARBA00023136"/>
    </source>
</evidence>
<keyword evidence="2 5" id="KW-0812">Transmembrane</keyword>
<feature type="transmembrane region" description="Helical" evidence="5">
    <location>
        <begin position="262"/>
        <end position="281"/>
    </location>
</feature>
<accession>A0A0D8XWA8</accession>
<evidence type="ECO:0000256" key="2">
    <source>
        <dbReference type="ARBA" id="ARBA00022692"/>
    </source>
</evidence>
<protein>
    <submittedName>
        <fullName evidence="6">Sre G protein-coupled chemoreceptor</fullName>
    </submittedName>
</protein>
<dbReference type="Pfam" id="PF10292">
    <property type="entry name" value="7TM_GPCR_Srab"/>
    <property type="match status" value="1"/>
</dbReference>
<evidence type="ECO:0000256" key="5">
    <source>
        <dbReference type="SAM" id="Phobius"/>
    </source>
</evidence>
<keyword evidence="4 5" id="KW-0472">Membrane</keyword>
<evidence type="ECO:0000256" key="3">
    <source>
        <dbReference type="ARBA" id="ARBA00022989"/>
    </source>
</evidence>
<dbReference type="AlphaFoldDB" id="A0A0D8XWA8"/>
<dbReference type="PANTHER" id="PTHR46561:SF15">
    <property type="entry name" value="G_PROTEIN_RECEP_F1_2 DOMAIN-CONTAINING PROTEIN"/>
    <property type="match status" value="1"/>
</dbReference>
<dbReference type="GO" id="GO:0016020">
    <property type="term" value="C:membrane"/>
    <property type="evidence" value="ECO:0007669"/>
    <property type="project" value="UniProtKB-SubCell"/>
</dbReference>
<keyword evidence="3 5" id="KW-1133">Transmembrane helix</keyword>
<comment type="subcellular location">
    <subcellularLocation>
        <location evidence="1">Membrane</location>
        <topology evidence="1">Multi-pass membrane protein</topology>
    </subcellularLocation>
</comment>
<gene>
    <name evidence="6" type="ORF">DICVIV_05100</name>
</gene>
<sequence length="335" mass="38285">MSSLLNCSRCEVCSSAVSIYSSMSFVHLSLVFRLVIGPICIVSILLLTIAIFQTKTLHFNARLLLLCMTTSMIVGNIALRNVYIVGGLGFTISTLFLATERTIATVTYITYEKHGRRCIGTMLATIQILACILLYVSIEPSQQLYPYVAPDILNSQRSKIFGNVLYGMNMVALSIFAILYFINKHRKKSLTDSHLRVLSTRFQLRENIATTRLMTPVMLLVTLLMSSSQLVYYSYLPDLNQETVITQDVLVEIVNFAPFSEYQISLMPVTTLMLVFLLPYFHLHIKRSFVRVSRLRRCFPERFTSVDTVTVDQARDIYFHKLNGQWHENAFQRKV</sequence>
<name>A0A0D8XWA8_DICVI</name>
<dbReference type="InterPro" id="IPR053286">
    <property type="entry name" value="Nematode_rcpt-like_srab"/>
</dbReference>
<organism evidence="6 7">
    <name type="scientific">Dictyocaulus viviparus</name>
    <name type="common">Bovine lungworm</name>
    <dbReference type="NCBI Taxonomy" id="29172"/>
    <lineage>
        <taxon>Eukaryota</taxon>
        <taxon>Metazoa</taxon>
        <taxon>Ecdysozoa</taxon>
        <taxon>Nematoda</taxon>
        <taxon>Chromadorea</taxon>
        <taxon>Rhabditida</taxon>
        <taxon>Rhabditina</taxon>
        <taxon>Rhabditomorpha</taxon>
        <taxon>Strongyloidea</taxon>
        <taxon>Metastrongylidae</taxon>
        <taxon>Dictyocaulus</taxon>
    </lineage>
</organism>
<evidence type="ECO:0000313" key="6">
    <source>
        <dbReference type="EMBL" id="KJH48775.1"/>
    </source>
</evidence>
<feature type="transmembrane region" description="Helical" evidence="5">
    <location>
        <begin position="160"/>
        <end position="182"/>
    </location>
</feature>
<dbReference type="OrthoDB" id="5851392at2759"/>
<feature type="transmembrane region" description="Helical" evidence="5">
    <location>
        <begin position="63"/>
        <end position="84"/>
    </location>
</feature>
<evidence type="ECO:0000313" key="7">
    <source>
        <dbReference type="Proteomes" id="UP000053766"/>
    </source>
</evidence>